<keyword evidence="1" id="KW-0812">Transmembrane</keyword>
<evidence type="ECO:0000313" key="2">
    <source>
        <dbReference type="EMBL" id="CAF1381913.1"/>
    </source>
</evidence>
<name>A0A815JPV9_ADIRI</name>
<accession>A0A815JPV9</accession>
<protein>
    <submittedName>
        <fullName evidence="2">Uncharacterized protein</fullName>
    </submittedName>
</protein>
<sequence>MMFLITIPITTVLTTIAMLLPYWWSSETFQIGLWRAHSQPSMWTTVEPQMDTQEGRLLCILQHLSLVSALLTDLSCLIWFITLIRRTYHTSLHSLLTQLCLTILTYFCLSTLIFFAWTTTKYTLNTIQLSYSFYLTLFILLLHTITLISLTLNLAQYRAHHHSIQPYQINSKVSMAFNNDPLV</sequence>
<dbReference type="AlphaFoldDB" id="A0A815JPV9"/>
<comment type="caution">
    <text evidence="2">The sequence shown here is derived from an EMBL/GenBank/DDBJ whole genome shotgun (WGS) entry which is preliminary data.</text>
</comment>
<feature type="transmembrane region" description="Helical" evidence="1">
    <location>
        <begin position="60"/>
        <end position="83"/>
    </location>
</feature>
<organism evidence="2 3">
    <name type="scientific">Adineta ricciae</name>
    <name type="common">Rotifer</name>
    <dbReference type="NCBI Taxonomy" id="249248"/>
    <lineage>
        <taxon>Eukaryota</taxon>
        <taxon>Metazoa</taxon>
        <taxon>Spiralia</taxon>
        <taxon>Gnathifera</taxon>
        <taxon>Rotifera</taxon>
        <taxon>Eurotatoria</taxon>
        <taxon>Bdelloidea</taxon>
        <taxon>Adinetida</taxon>
        <taxon>Adinetidae</taxon>
        <taxon>Adineta</taxon>
    </lineage>
</organism>
<keyword evidence="1" id="KW-0472">Membrane</keyword>
<proteinExistence type="predicted"/>
<dbReference type="Proteomes" id="UP000663828">
    <property type="component" value="Unassembled WGS sequence"/>
</dbReference>
<evidence type="ECO:0000313" key="3">
    <source>
        <dbReference type="Proteomes" id="UP000663828"/>
    </source>
</evidence>
<keyword evidence="1" id="KW-1133">Transmembrane helix</keyword>
<feature type="transmembrane region" description="Helical" evidence="1">
    <location>
        <begin position="131"/>
        <end position="155"/>
    </location>
</feature>
<feature type="transmembrane region" description="Helical" evidence="1">
    <location>
        <begin position="95"/>
        <end position="119"/>
    </location>
</feature>
<reference evidence="2" key="1">
    <citation type="submission" date="2021-02" db="EMBL/GenBank/DDBJ databases">
        <authorList>
            <person name="Nowell W R."/>
        </authorList>
    </citation>
    <scope>NUCLEOTIDE SEQUENCE</scope>
</reference>
<dbReference type="EMBL" id="CAJNOR010003140">
    <property type="protein sequence ID" value="CAF1381913.1"/>
    <property type="molecule type" value="Genomic_DNA"/>
</dbReference>
<gene>
    <name evidence="2" type="ORF">XAT740_LOCUS33122</name>
</gene>
<keyword evidence="3" id="KW-1185">Reference proteome</keyword>
<evidence type="ECO:0000256" key="1">
    <source>
        <dbReference type="SAM" id="Phobius"/>
    </source>
</evidence>